<organism evidence="2 3">
    <name type="scientific">Blautia obeum</name>
    <dbReference type="NCBI Taxonomy" id="40520"/>
    <lineage>
        <taxon>Bacteria</taxon>
        <taxon>Bacillati</taxon>
        <taxon>Bacillota</taxon>
        <taxon>Clostridia</taxon>
        <taxon>Lachnospirales</taxon>
        <taxon>Lachnospiraceae</taxon>
        <taxon>Blautia</taxon>
    </lineage>
</organism>
<feature type="coiled-coil region" evidence="1">
    <location>
        <begin position="7"/>
        <end position="34"/>
    </location>
</feature>
<keyword evidence="1" id="KW-0175">Coiled coil</keyword>
<evidence type="ECO:0000256" key="1">
    <source>
        <dbReference type="SAM" id="Coils"/>
    </source>
</evidence>
<comment type="caution">
    <text evidence="2">The sequence shown here is derived from an EMBL/GenBank/DDBJ whole genome shotgun (WGS) entry which is preliminary data.</text>
</comment>
<dbReference type="Proteomes" id="UP000284220">
    <property type="component" value="Unassembled WGS sequence"/>
</dbReference>
<reference evidence="2 3" key="1">
    <citation type="submission" date="2018-08" db="EMBL/GenBank/DDBJ databases">
        <title>A genome reference for cultivated species of the human gut microbiota.</title>
        <authorList>
            <person name="Zou Y."/>
            <person name="Xue W."/>
            <person name="Luo G."/>
        </authorList>
    </citation>
    <scope>NUCLEOTIDE SEQUENCE [LARGE SCALE GENOMIC DNA]</scope>
    <source>
        <strain evidence="2 3">AM22-9LB</strain>
    </source>
</reference>
<evidence type="ECO:0000313" key="2">
    <source>
        <dbReference type="EMBL" id="RHG19988.1"/>
    </source>
</evidence>
<evidence type="ECO:0000313" key="3">
    <source>
        <dbReference type="Proteomes" id="UP000284220"/>
    </source>
</evidence>
<accession>A0A414SK78</accession>
<sequence length="135" mass="15962">MDENNEIEEMKLYIEQLEAENSRLKNSIRSLRNNNKSMLQGLNKLQSYVSRLKRGELQYDNYWVSLLIQDDYNSQPRLIEMQECSVLLKNAMKVIDTGRKNYRVLAAWIDCFDKKNTKTTVFHECFIDICGNITK</sequence>
<dbReference type="AlphaFoldDB" id="A0A414SK78"/>
<proteinExistence type="predicted"/>
<gene>
    <name evidence="2" type="ORF">DW272_01935</name>
</gene>
<protein>
    <submittedName>
        <fullName evidence="2">Uncharacterized protein</fullName>
    </submittedName>
</protein>
<name>A0A414SK78_9FIRM</name>
<dbReference type="RefSeq" id="WP_118197310.1">
    <property type="nucleotide sequence ID" value="NZ_QRHZ01000001.1"/>
</dbReference>
<dbReference type="EMBL" id="QRHZ01000001">
    <property type="protein sequence ID" value="RHG19988.1"/>
    <property type="molecule type" value="Genomic_DNA"/>
</dbReference>